<dbReference type="Pfam" id="PF01794">
    <property type="entry name" value="Ferric_reduct"/>
    <property type="match status" value="1"/>
</dbReference>
<feature type="domain" description="Ferric oxidoreductase" evidence="9">
    <location>
        <begin position="42"/>
        <end position="161"/>
    </location>
</feature>
<dbReference type="HAMAP" id="MF_01207">
    <property type="entry name" value="MsrQ"/>
    <property type="match status" value="1"/>
</dbReference>
<keyword evidence="2 8" id="KW-0813">Transport</keyword>
<comment type="cofactor">
    <cofactor evidence="8">
        <name>heme b</name>
        <dbReference type="ChEBI" id="CHEBI:60344"/>
    </cofactor>
    <text evidence="8">Binds 1 heme b (iron(II)-protoporphyrin IX) group per subunit.</text>
</comment>
<name>A0ABY8CAR1_9GAMM</name>
<accession>A0ABY8CAR1</accession>
<evidence type="ECO:0000256" key="7">
    <source>
        <dbReference type="ARBA" id="ARBA00023136"/>
    </source>
</evidence>
<keyword evidence="11" id="KW-1185">Reference proteome</keyword>
<feature type="transmembrane region" description="Helical" evidence="8">
    <location>
        <begin position="76"/>
        <end position="97"/>
    </location>
</feature>
<keyword evidence="8" id="KW-1003">Cell membrane</keyword>
<sequence length="195" mass="22551">MPLIIKIMLFSLLCSLPAWELVWRLLNDELGANPVEFLEHATGDWTIYFLLMTLTITPIQKVFKPNWNKWLFPMHVVRRVLGLSALAYALLHLATYLVFDMGLSLDDTITDIIERPFILIGMIALTLLVPLAVTSTAGWQRRLKQHWQTLHKAIYLLTFLGILHYALLVKADLLQPLIYLGLFGILMLFRIRIQR</sequence>
<evidence type="ECO:0000256" key="2">
    <source>
        <dbReference type="ARBA" id="ARBA00022448"/>
    </source>
</evidence>
<comment type="subcellular location">
    <subcellularLocation>
        <location evidence="8">Cell membrane</location>
        <topology evidence="8">Multi-pass membrane protein</topology>
    </subcellularLocation>
    <subcellularLocation>
        <location evidence="1">Membrane</location>
        <topology evidence="1">Multi-pass membrane protein</topology>
    </subcellularLocation>
</comment>
<comment type="similarity">
    <text evidence="8">Belongs to the MsrQ family.</text>
</comment>
<keyword evidence="8" id="KW-0249">Electron transport</keyword>
<keyword evidence="7 8" id="KW-0472">Membrane</keyword>
<feature type="transmembrane region" description="Helical" evidence="8">
    <location>
        <begin position="46"/>
        <end position="64"/>
    </location>
</feature>
<keyword evidence="5 8" id="KW-1133">Transmembrane helix</keyword>
<evidence type="ECO:0000256" key="1">
    <source>
        <dbReference type="ARBA" id="ARBA00004141"/>
    </source>
</evidence>
<dbReference type="RefSeq" id="WP_275595318.1">
    <property type="nucleotide sequence ID" value="NZ_CP102381.1"/>
</dbReference>
<comment type="function">
    <text evidence="8">Part of the MsrPQ system that repairs oxidized periplasmic proteins containing methionine sulfoxide residues (Met-O), using respiratory chain electrons. Thus protects these proteins from oxidative-stress damage caused by reactive species of oxygen and chlorine generated by the host defense mechanisms. MsrPQ is essential for the maintenance of envelope integrity under bleach stress, rescuing a wide series of structurally unrelated periplasmic proteins from methionine oxidation. MsrQ provides electrons for reduction to the reductase catalytic subunit MsrP, using the quinone pool of the respiratory chain.</text>
</comment>
<evidence type="ECO:0000313" key="10">
    <source>
        <dbReference type="EMBL" id="WEJ63065.1"/>
    </source>
</evidence>
<feature type="transmembrane region" description="Helical" evidence="8">
    <location>
        <begin position="173"/>
        <end position="191"/>
    </location>
</feature>
<reference evidence="10 11" key="1">
    <citation type="submission" date="2022-06" db="EMBL/GenBank/DDBJ databases">
        <title>Thiomicrohabdus sp. nov, an obligately chemolithoautotrophic, sulfur-oxidizing bacterium isolated from beach of Guanyin Mountain. Amoy.</title>
        <authorList>
            <person name="Zhu H."/>
        </authorList>
    </citation>
    <scope>NUCLEOTIDE SEQUENCE [LARGE SCALE GENOMIC DNA]</scope>
    <source>
        <strain evidence="10 11">XGS-01</strain>
    </source>
</reference>
<keyword evidence="3 8" id="KW-0349">Heme</keyword>
<feature type="transmembrane region" description="Helical" evidence="8">
    <location>
        <begin position="117"/>
        <end position="137"/>
    </location>
</feature>
<dbReference type="InterPro" id="IPR022837">
    <property type="entry name" value="MsrQ-like"/>
</dbReference>
<evidence type="ECO:0000256" key="3">
    <source>
        <dbReference type="ARBA" id="ARBA00022617"/>
    </source>
</evidence>
<comment type="cofactor">
    <cofactor evidence="8">
        <name>FMN</name>
        <dbReference type="ChEBI" id="CHEBI:58210"/>
    </cofactor>
    <text evidence="8">Binds 1 FMN per subunit.</text>
</comment>
<comment type="subunit">
    <text evidence="8">Heterodimer of a catalytic subunit (MsrP) and a heme-binding subunit (MsrQ).</text>
</comment>
<evidence type="ECO:0000313" key="11">
    <source>
        <dbReference type="Proteomes" id="UP001222275"/>
    </source>
</evidence>
<dbReference type="InterPro" id="IPR013130">
    <property type="entry name" value="Fe3_Rdtase_TM_dom"/>
</dbReference>
<keyword evidence="4 8" id="KW-0812">Transmembrane</keyword>
<evidence type="ECO:0000256" key="6">
    <source>
        <dbReference type="ARBA" id="ARBA00023004"/>
    </source>
</evidence>
<dbReference type="PANTHER" id="PTHR36964:SF1">
    <property type="entry name" value="PROTEIN-METHIONINE-SULFOXIDE REDUCTASE HEME-BINDING SUBUNIT MSRQ"/>
    <property type="match status" value="1"/>
</dbReference>
<protein>
    <recommendedName>
        <fullName evidence="8">Protein-methionine-sulfoxide reductase heme-binding subunit MsrQ</fullName>
    </recommendedName>
    <alternativeName>
        <fullName evidence="8">Flavocytochrome MsrQ</fullName>
    </alternativeName>
</protein>
<evidence type="ECO:0000256" key="4">
    <source>
        <dbReference type="ARBA" id="ARBA00022692"/>
    </source>
</evidence>
<dbReference type="PANTHER" id="PTHR36964">
    <property type="entry name" value="PROTEIN-METHIONINE-SULFOXIDE REDUCTASE HEME-BINDING SUBUNIT MSRQ"/>
    <property type="match status" value="1"/>
</dbReference>
<feature type="transmembrane region" description="Helical" evidence="8">
    <location>
        <begin position="7"/>
        <end position="26"/>
    </location>
</feature>
<keyword evidence="8" id="KW-0285">Flavoprotein</keyword>
<evidence type="ECO:0000256" key="5">
    <source>
        <dbReference type="ARBA" id="ARBA00022989"/>
    </source>
</evidence>
<proteinExistence type="inferred from homology"/>
<evidence type="ECO:0000259" key="9">
    <source>
        <dbReference type="Pfam" id="PF01794"/>
    </source>
</evidence>
<feature type="transmembrane region" description="Helical" evidence="8">
    <location>
        <begin position="149"/>
        <end position="167"/>
    </location>
</feature>
<keyword evidence="8" id="KW-0479">Metal-binding</keyword>
<keyword evidence="6 8" id="KW-0408">Iron</keyword>
<gene>
    <name evidence="8" type="primary">msrQ</name>
    <name evidence="10" type="ORF">NR989_02105</name>
</gene>
<dbReference type="EMBL" id="CP102381">
    <property type="protein sequence ID" value="WEJ63065.1"/>
    <property type="molecule type" value="Genomic_DNA"/>
</dbReference>
<dbReference type="Proteomes" id="UP001222275">
    <property type="component" value="Chromosome"/>
</dbReference>
<evidence type="ECO:0000256" key="8">
    <source>
        <dbReference type="HAMAP-Rule" id="MF_01207"/>
    </source>
</evidence>
<keyword evidence="8" id="KW-0288">FMN</keyword>
<organism evidence="10 11">
    <name type="scientific">Thiomicrorhabdus lithotrophica</name>
    <dbReference type="NCBI Taxonomy" id="2949997"/>
    <lineage>
        <taxon>Bacteria</taxon>
        <taxon>Pseudomonadati</taxon>
        <taxon>Pseudomonadota</taxon>
        <taxon>Gammaproteobacteria</taxon>
        <taxon>Thiotrichales</taxon>
        <taxon>Piscirickettsiaceae</taxon>
        <taxon>Thiomicrorhabdus</taxon>
    </lineage>
</organism>